<proteinExistence type="predicted"/>
<keyword evidence="2" id="KW-1185">Reference proteome</keyword>
<evidence type="ECO:0000313" key="2">
    <source>
        <dbReference type="Proteomes" id="UP000008703"/>
    </source>
</evidence>
<dbReference type="EMBL" id="CP002996">
    <property type="protein sequence ID" value="AEM89012.1"/>
    <property type="molecule type" value="Genomic_DNA"/>
</dbReference>
<name>G2PHK9_STRV4</name>
<geneLocation type="plasmid" evidence="1 2">
    <name>pSTRVI02</name>
</geneLocation>
<dbReference type="AlphaFoldDB" id="G2PHK9"/>
<dbReference type="HOGENOM" id="CLU_2541282_0_0_11"/>
<accession>G2PHK9</accession>
<reference evidence="1" key="1">
    <citation type="submission" date="2011-08" db="EMBL/GenBank/DDBJ databases">
        <title>Complete sequence of plasmid 2 of Streptomyces violaceusniger Tu 4113.</title>
        <authorList>
            <consortium name="US DOE Joint Genome Institute"/>
            <person name="Lucas S."/>
            <person name="Han J."/>
            <person name="Lapidus A."/>
            <person name="Cheng J.-F."/>
            <person name="Goodwin L."/>
            <person name="Pitluck S."/>
            <person name="Peters L."/>
            <person name="Ivanova N."/>
            <person name="Daligault H."/>
            <person name="Detter J.C."/>
            <person name="Han C."/>
            <person name="Tapia R."/>
            <person name="Land M."/>
            <person name="Hauser L."/>
            <person name="Kyrpides N."/>
            <person name="Ivanova N."/>
            <person name="Pagani I."/>
            <person name="Hagen A."/>
            <person name="Katz L."/>
            <person name="Fiedler H.-P."/>
            <person name="Keasling J."/>
            <person name="Fortman J."/>
            <person name="Woyke T."/>
        </authorList>
    </citation>
    <scope>NUCLEOTIDE SEQUENCE [LARGE SCALE GENOMIC DNA]</scope>
    <source>
        <strain evidence="1">Tu 4113</strain>
        <plasmid evidence="1">pSTRVI02</plasmid>
    </source>
</reference>
<keyword evidence="1" id="KW-0614">Plasmid</keyword>
<gene>
    <name evidence="1" type="ORF">Strvi_0239</name>
</gene>
<evidence type="ECO:0000313" key="1">
    <source>
        <dbReference type="EMBL" id="AEM89012.1"/>
    </source>
</evidence>
<protein>
    <submittedName>
        <fullName evidence="1">Uncharacterized protein</fullName>
    </submittedName>
</protein>
<dbReference type="KEGG" id="svl:Strvi_0239"/>
<dbReference type="RefSeq" id="WP_014043947.1">
    <property type="nucleotide sequence ID" value="NC_015952.1"/>
</dbReference>
<sequence length="83" mass="9269">MYLVMAVCDGPTGVDTPNTWECSAALQRTTPENAKLPEAAHALAEDARKAGWKTDNIKSKTVLLCPDCYREWLDMRHYRGPST</sequence>
<dbReference type="Proteomes" id="UP000008703">
    <property type="component" value="Plasmid pSTRVI02"/>
</dbReference>
<organism evidence="1 2">
    <name type="scientific">Streptomyces violaceusniger (strain Tu 4113)</name>
    <dbReference type="NCBI Taxonomy" id="653045"/>
    <lineage>
        <taxon>Bacteria</taxon>
        <taxon>Bacillati</taxon>
        <taxon>Actinomycetota</taxon>
        <taxon>Actinomycetes</taxon>
        <taxon>Kitasatosporales</taxon>
        <taxon>Streptomycetaceae</taxon>
        <taxon>Streptomyces</taxon>
        <taxon>Streptomyces violaceusniger group</taxon>
    </lineage>
</organism>